<dbReference type="Proteomes" id="UP001190466">
    <property type="component" value="Chromosome"/>
</dbReference>
<evidence type="ECO:0000313" key="2">
    <source>
        <dbReference type="Proteomes" id="UP001190466"/>
    </source>
</evidence>
<dbReference type="RefSeq" id="WP_316513535.1">
    <property type="nucleotide sequence ID" value="NZ_OY726395.1"/>
</dbReference>
<sequence>MPSEQINVDSEFLRDTKSAVVTAMEHSTQLSTDCVHLIENVVGSRAFTGDAANMANITIAEINNDLSKILEHGRLLAEHLGKTADVMEANEGESADLFRGVSGG</sequence>
<reference evidence="1 2" key="1">
    <citation type="submission" date="2023-08" db="EMBL/GenBank/DDBJ databases">
        <authorList>
            <person name="Folkvardsen B D."/>
            <person name="Norman A."/>
        </authorList>
    </citation>
    <scope>NUCLEOTIDE SEQUENCE [LARGE SCALE GENOMIC DNA]</scope>
    <source>
        <strain evidence="1 2">Mu0050</strain>
    </source>
</reference>
<keyword evidence="2" id="KW-1185">Reference proteome</keyword>
<gene>
    <name evidence="1" type="ORF">MU0050_000064</name>
</gene>
<proteinExistence type="predicted"/>
<protein>
    <submittedName>
        <fullName evidence="1">Uncharacterized protein</fullName>
    </submittedName>
</protein>
<organism evidence="1 2">
    <name type="scientific">[Mycobacterium] wendilense</name>
    <dbReference type="NCBI Taxonomy" id="3064284"/>
    <lineage>
        <taxon>Bacteria</taxon>
        <taxon>Bacillati</taxon>
        <taxon>Actinomycetota</taxon>
        <taxon>Actinomycetes</taxon>
        <taxon>Mycobacteriales</taxon>
        <taxon>Mycobacteriaceae</taxon>
        <taxon>Mycolicibacter</taxon>
    </lineage>
</organism>
<dbReference type="SUPFAM" id="SSF140453">
    <property type="entry name" value="EsxAB dimer-like"/>
    <property type="match status" value="1"/>
</dbReference>
<dbReference type="InterPro" id="IPR036689">
    <property type="entry name" value="ESAT-6-like_sf"/>
</dbReference>
<name>A0ABN9NWJ9_9MYCO</name>
<accession>A0ABN9NWJ9</accession>
<dbReference type="EMBL" id="OY726395">
    <property type="protein sequence ID" value="CAJ1578400.1"/>
    <property type="molecule type" value="Genomic_DNA"/>
</dbReference>
<evidence type="ECO:0000313" key="1">
    <source>
        <dbReference type="EMBL" id="CAJ1578400.1"/>
    </source>
</evidence>